<dbReference type="RefSeq" id="WP_245731002.1">
    <property type="nucleotide sequence ID" value="NZ_FNQM01000005.1"/>
</dbReference>
<dbReference type="Gene3D" id="1.10.3720.10">
    <property type="entry name" value="MetI-like"/>
    <property type="match status" value="1"/>
</dbReference>
<evidence type="ECO:0000256" key="7">
    <source>
        <dbReference type="RuleBase" id="RU363032"/>
    </source>
</evidence>
<dbReference type="Pfam" id="PF00528">
    <property type="entry name" value="BPD_transp_1"/>
    <property type="match status" value="1"/>
</dbReference>
<evidence type="ECO:0000256" key="4">
    <source>
        <dbReference type="ARBA" id="ARBA00022692"/>
    </source>
</evidence>
<evidence type="ECO:0000256" key="5">
    <source>
        <dbReference type="ARBA" id="ARBA00022989"/>
    </source>
</evidence>
<feature type="transmembrane region" description="Helical" evidence="7">
    <location>
        <begin position="365"/>
        <end position="387"/>
    </location>
</feature>
<evidence type="ECO:0000256" key="3">
    <source>
        <dbReference type="ARBA" id="ARBA00022475"/>
    </source>
</evidence>
<dbReference type="AlphaFoldDB" id="A0A1H4B5S5"/>
<name>A0A1H4B5S5_9RHOB</name>
<sequence length="395" mass="41021">MAESGGHGVGGAAGVMGGSAPYARRGPSPTALGRWLKGERLGEDAAIALAAGRAAARARARMIGRRVLLSLPALVGVVIVSFVLTRALPGDPAAYFAGPAADAQSIAEIRAQLGLDRSLPEQFLVYVGDLLGGDLGQSISTGQPVLEELARRLPASLELTLSALILSTLVAVPLGVAAAARQGTWVDHACRAVVTAGVSLPTFFTGIALVYVFYYVLGWAPAPLGRLDLLYFPPEPVTGFYTVDAVLAGELETLRGALAQLALPAVTLALFTMAPLARMARAAMLEALGSDYVRTARAAGLSPTRVLYGVAFSNAMLPVVTTLGMVFSFTLGANVLVEKVFAWPGVGSYAVEALVVSDYAAVQGFVLAMAVLFVALNLLIDVIYTLIDPRTRQGA</sequence>
<comment type="similarity">
    <text evidence="7">Belongs to the binding-protein-dependent transport system permease family.</text>
</comment>
<keyword evidence="6 7" id="KW-0472">Membrane</keyword>
<evidence type="ECO:0000313" key="10">
    <source>
        <dbReference type="Proteomes" id="UP000198703"/>
    </source>
</evidence>
<dbReference type="Proteomes" id="UP000198703">
    <property type="component" value="Unassembled WGS sequence"/>
</dbReference>
<feature type="transmembrane region" description="Helical" evidence="7">
    <location>
        <begin position="257"/>
        <end position="277"/>
    </location>
</feature>
<gene>
    <name evidence="9" type="ORF">SAMN05444370_10540</name>
</gene>
<feature type="transmembrane region" description="Helical" evidence="7">
    <location>
        <begin position="67"/>
        <end position="88"/>
    </location>
</feature>
<feature type="domain" description="ABC transmembrane type-1" evidence="8">
    <location>
        <begin position="153"/>
        <end position="384"/>
    </location>
</feature>
<dbReference type="InterPro" id="IPR045621">
    <property type="entry name" value="BPD_transp_1_N"/>
</dbReference>
<evidence type="ECO:0000256" key="6">
    <source>
        <dbReference type="ARBA" id="ARBA00023136"/>
    </source>
</evidence>
<evidence type="ECO:0000256" key="2">
    <source>
        <dbReference type="ARBA" id="ARBA00022448"/>
    </source>
</evidence>
<dbReference type="EMBL" id="FNQM01000005">
    <property type="protein sequence ID" value="SEA43635.1"/>
    <property type="molecule type" value="Genomic_DNA"/>
</dbReference>
<accession>A0A1H4B5S5</accession>
<organism evidence="9 10">
    <name type="scientific">Rubrimonas cliftonensis</name>
    <dbReference type="NCBI Taxonomy" id="89524"/>
    <lineage>
        <taxon>Bacteria</taxon>
        <taxon>Pseudomonadati</taxon>
        <taxon>Pseudomonadota</taxon>
        <taxon>Alphaproteobacteria</taxon>
        <taxon>Rhodobacterales</taxon>
        <taxon>Paracoccaceae</taxon>
        <taxon>Rubrimonas</taxon>
    </lineage>
</organism>
<comment type="subcellular location">
    <subcellularLocation>
        <location evidence="1 7">Cell membrane</location>
        <topology evidence="1 7">Multi-pass membrane protein</topology>
    </subcellularLocation>
</comment>
<dbReference type="SUPFAM" id="SSF161098">
    <property type="entry name" value="MetI-like"/>
    <property type="match status" value="1"/>
</dbReference>
<dbReference type="GO" id="GO:0071916">
    <property type="term" value="F:dipeptide transmembrane transporter activity"/>
    <property type="evidence" value="ECO:0007669"/>
    <property type="project" value="TreeGrafter"/>
</dbReference>
<evidence type="ECO:0000259" key="8">
    <source>
        <dbReference type="PROSITE" id="PS50928"/>
    </source>
</evidence>
<dbReference type="InterPro" id="IPR000515">
    <property type="entry name" value="MetI-like"/>
</dbReference>
<keyword evidence="5 7" id="KW-1133">Transmembrane helix</keyword>
<keyword evidence="3" id="KW-1003">Cell membrane</keyword>
<keyword evidence="10" id="KW-1185">Reference proteome</keyword>
<keyword evidence="4 7" id="KW-0812">Transmembrane</keyword>
<dbReference type="PANTHER" id="PTHR43163">
    <property type="entry name" value="DIPEPTIDE TRANSPORT SYSTEM PERMEASE PROTEIN DPPB-RELATED"/>
    <property type="match status" value="1"/>
</dbReference>
<feature type="transmembrane region" description="Helical" evidence="7">
    <location>
        <begin position="192"/>
        <end position="217"/>
    </location>
</feature>
<dbReference type="PROSITE" id="PS50928">
    <property type="entry name" value="ABC_TM1"/>
    <property type="match status" value="1"/>
</dbReference>
<evidence type="ECO:0000256" key="1">
    <source>
        <dbReference type="ARBA" id="ARBA00004651"/>
    </source>
</evidence>
<feature type="transmembrane region" description="Helical" evidence="7">
    <location>
        <begin position="159"/>
        <end position="180"/>
    </location>
</feature>
<dbReference type="InterPro" id="IPR035906">
    <property type="entry name" value="MetI-like_sf"/>
</dbReference>
<dbReference type="GO" id="GO:0005886">
    <property type="term" value="C:plasma membrane"/>
    <property type="evidence" value="ECO:0007669"/>
    <property type="project" value="UniProtKB-SubCell"/>
</dbReference>
<keyword evidence="2 7" id="KW-0813">Transport</keyword>
<dbReference type="STRING" id="89524.SAMN05444370_10540"/>
<dbReference type="PANTHER" id="PTHR43163:SF6">
    <property type="entry name" value="DIPEPTIDE TRANSPORT SYSTEM PERMEASE PROTEIN DPPB-RELATED"/>
    <property type="match status" value="1"/>
</dbReference>
<proteinExistence type="inferred from homology"/>
<dbReference type="Pfam" id="PF19300">
    <property type="entry name" value="BPD_transp_1_N"/>
    <property type="match status" value="1"/>
</dbReference>
<protein>
    <submittedName>
        <fullName evidence="9">Peptide/nickel transport system permease protein</fullName>
    </submittedName>
</protein>
<evidence type="ECO:0000313" key="9">
    <source>
        <dbReference type="EMBL" id="SEA43635.1"/>
    </source>
</evidence>
<feature type="transmembrane region" description="Helical" evidence="7">
    <location>
        <begin position="306"/>
        <end position="331"/>
    </location>
</feature>
<dbReference type="CDD" id="cd06261">
    <property type="entry name" value="TM_PBP2"/>
    <property type="match status" value="1"/>
</dbReference>
<reference evidence="9 10" key="1">
    <citation type="submission" date="2016-10" db="EMBL/GenBank/DDBJ databases">
        <authorList>
            <person name="de Groot N.N."/>
        </authorList>
    </citation>
    <scope>NUCLEOTIDE SEQUENCE [LARGE SCALE GENOMIC DNA]</scope>
    <source>
        <strain evidence="9 10">DSM 15345</strain>
    </source>
</reference>